<reference evidence="3" key="1">
    <citation type="submission" date="2024-06" db="EMBL/GenBank/DDBJ databases">
        <title>Multi-omics analyses provide insights into the biosynthesis of the anticancer antibiotic pleurotin in Hohenbuehelia grisea.</title>
        <authorList>
            <person name="Weaver J.A."/>
            <person name="Alberti F."/>
        </authorList>
    </citation>
    <scope>NUCLEOTIDE SEQUENCE [LARGE SCALE GENOMIC DNA]</scope>
    <source>
        <strain evidence="3">T-177</strain>
    </source>
</reference>
<gene>
    <name evidence="2" type="ORF">HGRIS_004673</name>
</gene>
<evidence type="ECO:0000313" key="2">
    <source>
        <dbReference type="EMBL" id="KAL0953440.1"/>
    </source>
</evidence>
<protein>
    <recommendedName>
        <fullName evidence="1">DUF7770 domain-containing protein</fullName>
    </recommendedName>
</protein>
<name>A0ABR3JE98_9AGAR</name>
<evidence type="ECO:0000259" key="1">
    <source>
        <dbReference type="Pfam" id="PF24968"/>
    </source>
</evidence>
<sequence>MNSFAGALQASAARRAAQAPIWLQPQHANTTLLSGVYASHLQSQVTEIVVHASKSKLGEHSNVFTGHFRIYLVLEHGQSIQLNSFRFLSDGTTKLEVKYCPYEFSVTRTFMSKTKFPVAAPFTVRQALECLLMNNRDHYVLDSSTGSGCRYWCYVVLVDFARQGWIHPQYVQAVEYTAEACRQDPRWADVGMPNPAPQGSFYA</sequence>
<accession>A0ABR3JE98</accession>
<dbReference type="Proteomes" id="UP001556367">
    <property type="component" value="Unassembled WGS sequence"/>
</dbReference>
<proteinExistence type="predicted"/>
<dbReference type="EMBL" id="JASNQZ010000008">
    <property type="protein sequence ID" value="KAL0953440.1"/>
    <property type="molecule type" value="Genomic_DNA"/>
</dbReference>
<feature type="domain" description="DUF7770" evidence="1">
    <location>
        <begin position="48"/>
        <end position="202"/>
    </location>
</feature>
<evidence type="ECO:0000313" key="3">
    <source>
        <dbReference type="Proteomes" id="UP001556367"/>
    </source>
</evidence>
<organism evidence="2 3">
    <name type="scientific">Hohenbuehelia grisea</name>
    <dbReference type="NCBI Taxonomy" id="104357"/>
    <lineage>
        <taxon>Eukaryota</taxon>
        <taxon>Fungi</taxon>
        <taxon>Dikarya</taxon>
        <taxon>Basidiomycota</taxon>
        <taxon>Agaricomycotina</taxon>
        <taxon>Agaricomycetes</taxon>
        <taxon>Agaricomycetidae</taxon>
        <taxon>Agaricales</taxon>
        <taxon>Pleurotineae</taxon>
        <taxon>Pleurotaceae</taxon>
        <taxon>Hohenbuehelia</taxon>
    </lineage>
</organism>
<dbReference type="InterPro" id="IPR056672">
    <property type="entry name" value="DUF7770"/>
</dbReference>
<comment type="caution">
    <text evidence="2">The sequence shown here is derived from an EMBL/GenBank/DDBJ whole genome shotgun (WGS) entry which is preliminary data.</text>
</comment>
<keyword evidence="3" id="KW-1185">Reference proteome</keyword>
<dbReference type="Pfam" id="PF24968">
    <property type="entry name" value="DUF7770"/>
    <property type="match status" value="1"/>
</dbReference>